<dbReference type="Proteomes" id="UP000049578">
    <property type="component" value="Unassembled WGS sequence"/>
</dbReference>
<dbReference type="InterPro" id="IPR011664">
    <property type="entry name" value="Abi_system_AbiD/AbiF-like"/>
</dbReference>
<organism evidence="1 2">
    <name type="scientific">Streptococcus phocae</name>
    <dbReference type="NCBI Taxonomy" id="119224"/>
    <lineage>
        <taxon>Bacteria</taxon>
        <taxon>Bacillati</taxon>
        <taxon>Bacillota</taxon>
        <taxon>Bacilli</taxon>
        <taxon>Lactobacillales</taxon>
        <taxon>Streptococcaceae</taxon>
        <taxon>Streptococcus</taxon>
    </lineage>
</organism>
<dbReference type="PIRSF" id="PIRSF034934">
    <property type="entry name" value="AbiF_AbiD"/>
    <property type="match status" value="1"/>
</dbReference>
<dbReference type="PATRIC" id="fig|119224.3.peg.669"/>
<dbReference type="STRING" id="119224.AKK44_05620"/>
<protein>
    <submittedName>
        <fullName evidence="1">AbiD/F protein</fullName>
    </submittedName>
</protein>
<sequence>MDGMVQQEDSKVKYFLLEADQTKSMKSFSEFDDLKKKLSTPNTVTKAKVIINDSEMEFAKQFLFQTNYYSFSIYKKCLPNRDEKEFSFNDCVQLYNFNNFLRENLMKFTGKIELLIKSSIVHSLCSYYSGKLQKGECYLDTTIYVNSDECSNILKRIGRSLYSNQSKSLPIKHHIKKKNHKFPLWVIIPELTFGETTKFIEKLDKEYYNNWINELFLKNDYFNNPAMKDHIISSSMSWISATWYIRNVCAHYGRLYGCNFNVGVPTFYTPEYRKLKSKGKKKSHNKDLFAYMLAIKYLLICHSKLVQNEWNNFILEIQSKFDSDIIEKKKIGFPDNWEDFLTIEIK</sequence>
<evidence type="ECO:0000313" key="2">
    <source>
        <dbReference type="Proteomes" id="UP000049578"/>
    </source>
</evidence>
<gene>
    <name evidence="1" type="ORF">AKK44_05620</name>
</gene>
<comment type="caution">
    <text evidence="1">The sequence shown here is derived from an EMBL/GenBank/DDBJ whole genome shotgun (WGS) entry which is preliminary data.</text>
</comment>
<reference evidence="1 2" key="1">
    <citation type="submission" date="2015-08" db="EMBL/GenBank/DDBJ databases">
        <title>Genome sequence of Streptococcus phocae subsp. phocae ATCC 51973T isolated from liver specimen obtained from seal.</title>
        <authorList>
            <person name="Avendano-Herrera R."/>
        </authorList>
    </citation>
    <scope>NUCLEOTIDE SEQUENCE [LARGE SCALE GENOMIC DNA]</scope>
    <source>
        <strain evidence="1 2">ATCC 51973</strain>
    </source>
</reference>
<evidence type="ECO:0000313" key="1">
    <source>
        <dbReference type="EMBL" id="KPJ22239.1"/>
    </source>
</evidence>
<proteinExistence type="predicted"/>
<accession>A0A0P6S1B1</accession>
<dbReference type="EMBL" id="LHQM01000022">
    <property type="protein sequence ID" value="KPJ22239.1"/>
    <property type="molecule type" value="Genomic_DNA"/>
</dbReference>
<dbReference type="Pfam" id="PF07751">
    <property type="entry name" value="Abi_2"/>
    <property type="match status" value="1"/>
</dbReference>
<name>A0A0P6S1B1_9STRE</name>
<dbReference type="RefSeq" id="WP_054278873.1">
    <property type="nucleotide sequence ID" value="NZ_LHQM01000022.1"/>
</dbReference>
<dbReference type="InterPro" id="IPR017034">
    <property type="entry name" value="Abi_system_AbiD/AbiF"/>
</dbReference>
<dbReference type="AlphaFoldDB" id="A0A0P6S1B1"/>
<keyword evidence="2" id="KW-1185">Reference proteome</keyword>